<accession>A0ABT7DHH2</accession>
<evidence type="ECO:0000313" key="2">
    <source>
        <dbReference type="Proteomes" id="UP001237194"/>
    </source>
</evidence>
<keyword evidence="2" id="KW-1185">Reference proteome</keyword>
<organism evidence="1 2">
    <name type="scientific">Streptomyces pakalii</name>
    <dbReference type="NCBI Taxonomy" id="3036494"/>
    <lineage>
        <taxon>Bacteria</taxon>
        <taxon>Bacillati</taxon>
        <taxon>Actinomycetota</taxon>
        <taxon>Actinomycetes</taxon>
        <taxon>Kitasatosporales</taxon>
        <taxon>Streptomycetaceae</taxon>
        <taxon>Streptomyces</taxon>
    </lineage>
</organism>
<comment type="caution">
    <text evidence="1">The sequence shown here is derived from an EMBL/GenBank/DDBJ whole genome shotgun (WGS) entry which is preliminary data.</text>
</comment>
<dbReference type="RefSeq" id="WP_283901165.1">
    <property type="nucleotide sequence ID" value="NZ_JARWAF010000021.1"/>
</dbReference>
<gene>
    <name evidence="1" type="ORF">P5W92_33455</name>
</gene>
<dbReference type="Proteomes" id="UP001237194">
    <property type="component" value="Unassembled WGS sequence"/>
</dbReference>
<reference evidence="1 2" key="1">
    <citation type="submission" date="2023-04" db="EMBL/GenBank/DDBJ databases">
        <title>A novel species of the genus Streptomyces: Streptomyces pakalii sp. nov. isolated from a Mexican soil jungle.</title>
        <authorList>
            <person name="Chavez-Hernandez M.A."/>
            <person name="Ortiz-Alvarez J."/>
            <person name="Villa-Tanaca L."/>
            <person name="Hernandez-Rodriguez C."/>
        </authorList>
    </citation>
    <scope>NUCLEOTIDE SEQUENCE [LARGE SCALE GENOMIC DNA]</scope>
    <source>
        <strain evidence="1 2">ENCB-J15</strain>
    </source>
</reference>
<sequence>MTRRHSRAGGRSQETQVLVDRLPDVRLGRAALDLAEADRADDEAVMRDDTVREAMNRTGIREHNPA</sequence>
<evidence type="ECO:0000313" key="1">
    <source>
        <dbReference type="EMBL" id="MDJ1645279.1"/>
    </source>
</evidence>
<name>A0ABT7DHH2_9ACTN</name>
<proteinExistence type="predicted"/>
<dbReference type="EMBL" id="JARWAF010000021">
    <property type="protein sequence ID" value="MDJ1645279.1"/>
    <property type="molecule type" value="Genomic_DNA"/>
</dbReference>
<protein>
    <submittedName>
        <fullName evidence="1">Uncharacterized protein</fullName>
    </submittedName>
</protein>